<dbReference type="GO" id="GO:0003677">
    <property type="term" value="F:DNA binding"/>
    <property type="evidence" value="ECO:0007669"/>
    <property type="project" value="TreeGrafter"/>
</dbReference>
<comment type="caution">
    <text evidence="2">The sequence shown here is derived from an EMBL/GenBank/DDBJ whole genome shotgun (WGS) entry which is preliminary data.</text>
</comment>
<dbReference type="AlphaFoldDB" id="A0A8H7SFK7"/>
<proteinExistence type="predicted"/>
<evidence type="ECO:0000313" key="3">
    <source>
        <dbReference type="Proteomes" id="UP000613177"/>
    </source>
</evidence>
<dbReference type="InterPro" id="IPR018608">
    <property type="entry name" value="Gti1/Pac2"/>
</dbReference>
<feature type="region of interest" description="Disordered" evidence="1">
    <location>
        <begin position="269"/>
        <end position="292"/>
    </location>
</feature>
<dbReference type="EMBL" id="JAEPRE010000512">
    <property type="protein sequence ID" value="KAG2228392.1"/>
    <property type="molecule type" value="Genomic_DNA"/>
</dbReference>
<accession>A0A8H7SFK7</accession>
<gene>
    <name evidence="2" type="ORF">INT48_003566</name>
</gene>
<dbReference type="Pfam" id="PF09729">
    <property type="entry name" value="Gti1_Pac2"/>
    <property type="match status" value="1"/>
</dbReference>
<evidence type="ECO:0000313" key="2">
    <source>
        <dbReference type="EMBL" id="KAG2228392.1"/>
    </source>
</evidence>
<name>A0A8H7SFK7_9FUNG</name>
<feature type="non-terminal residue" evidence="2">
    <location>
        <position position="1"/>
    </location>
</feature>
<organism evidence="2 3">
    <name type="scientific">Thamnidium elegans</name>
    <dbReference type="NCBI Taxonomy" id="101142"/>
    <lineage>
        <taxon>Eukaryota</taxon>
        <taxon>Fungi</taxon>
        <taxon>Fungi incertae sedis</taxon>
        <taxon>Mucoromycota</taxon>
        <taxon>Mucoromycotina</taxon>
        <taxon>Mucoromycetes</taxon>
        <taxon>Mucorales</taxon>
        <taxon>Mucorineae</taxon>
        <taxon>Mucoraceae</taxon>
        <taxon>Thamnidium</taxon>
    </lineage>
</organism>
<reference evidence="2" key="1">
    <citation type="submission" date="2021-01" db="EMBL/GenBank/DDBJ databases">
        <title>Metabolic potential, ecology and presence of endohyphal bacteria is reflected in genomic diversity of Mucoromycotina.</title>
        <authorList>
            <person name="Muszewska A."/>
            <person name="Okrasinska A."/>
            <person name="Steczkiewicz K."/>
            <person name="Drgas O."/>
            <person name="Orlowska M."/>
            <person name="Perlinska-Lenart U."/>
            <person name="Aleksandrzak-Piekarczyk T."/>
            <person name="Szatraj K."/>
            <person name="Zielenkiewicz U."/>
            <person name="Pilsyk S."/>
            <person name="Malc E."/>
            <person name="Mieczkowski P."/>
            <person name="Kruszewska J.S."/>
            <person name="Biernat P."/>
            <person name="Pawlowska J."/>
        </authorList>
    </citation>
    <scope>NUCLEOTIDE SEQUENCE</scope>
    <source>
        <strain evidence="2">WA0000018081</strain>
    </source>
</reference>
<evidence type="ECO:0000256" key="1">
    <source>
        <dbReference type="SAM" id="MobiDB-lite"/>
    </source>
</evidence>
<feature type="compositionally biased region" description="Low complexity" evidence="1">
    <location>
        <begin position="269"/>
        <end position="289"/>
    </location>
</feature>
<protein>
    <submittedName>
        <fullName evidence="2">Uncharacterized protein</fullName>
    </submittedName>
</protein>
<sequence length="478" mass="54025">MASKKSKQNAVRATFHGYIENTRDSLLLFEACKRGIIPRISRRLQDKERHLIKSGSIFCFDENESGIKRWTDGLVWSPSRILGNFLIYRELDDKKLIRSSSADYGMMHGGTTNIDENNNNEILRSRSSSLGSSSSTTVTAAGYVVAPDHLRRQREKALLGSLKNSYKFKRNGLIKKSMSLIVDGVQQHIISYYSKEDVLSNRLKTPSNIVELSSLEVSPGLCLRQNFRIPIFLTEEISDDRFMEEYQISNSKRKFSDFSSVPQYEMGSSPSSFTSSSSGGSSSNHLLSSIDNNQQPSQFFTTATKTPSRLYTPVTQNNSYSESRLNNISSTVPFNISMQPMARKKSVPSSSNAMYPAKDINYHDQLRLNPSQYNNHATQLNEQEQQATMMTNLMKKSFISMNSSKPEPHLPVDIIQNNNISFDKKFSNTGTITSAKSFSNINNKREITNTQYNNDMTMNFSPAVDLADNHAQEKEFRN</sequence>
<dbReference type="PANTHER" id="PTHR28027">
    <property type="entry name" value="TRANSCRIPTIONAL REGULATOR MIT1"/>
    <property type="match status" value="1"/>
</dbReference>
<dbReference type="Proteomes" id="UP000613177">
    <property type="component" value="Unassembled WGS sequence"/>
</dbReference>
<dbReference type="PANTHER" id="PTHR28027:SF2">
    <property type="entry name" value="TRANSCRIPTIONAL REGULATOR MIT1"/>
    <property type="match status" value="1"/>
</dbReference>
<keyword evidence="3" id="KW-1185">Reference proteome</keyword>